<feature type="short sequence motif" description="DGA/G" evidence="4">
    <location>
        <begin position="187"/>
        <end position="189"/>
    </location>
</feature>
<dbReference type="PANTHER" id="PTHR14226:SF25">
    <property type="entry name" value="PHOSPHOESTERASE"/>
    <property type="match status" value="1"/>
</dbReference>
<feature type="short sequence motif" description="GXSXG" evidence="4">
    <location>
        <begin position="61"/>
        <end position="65"/>
    </location>
</feature>
<evidence type="ECO:0000256" key="2">
    <source>
        <dbReference type="ARBA" id="ARBA00022963"/>
    </source>
</evidence>
<organism evidence="6 7">
    <name type="scientific">Sinobacterium norvegicum</name>
    <dbReference type="NCBI Taxonomy" id="1641715"/>
    <lineage>
        <taxon>Bacteria</taxon>
        <taxon>Pseudomonadati</taxon>
        <taxon>Pseudomonadota</taxon>
        <taxon>Gammaproteobacteria</taxon>
        <taxon>Cellvibrionales</taxon>
        <taxon>Spongiibacteraceae</taxon>
        <taxon>Sinobacterium</taxon>
    </lineage>
</organism>
<feature type="active site" description="Nucleophile" evidence="4">
    <location>
        <position position="63"/>
    </location>
</feature>
<keyword evidence="3 4" id="KW-0443">Lipid metabolism</keyword>
<dbReference type="InterPro" id="IPR050301">
    <property type="entry name" value="NTE"/>
</dbReference>
<dbReference type="CDD" id="cd07208">
    <property type="entry name" value="Pat_hypo_Ecoli_yjju_like"/>
    <property type="match status" value="1"/>
</dbReference>
<feature type="domain" description="PNPLA" evidence="5">
    <location>
        <begin position="29"/>
        <end position="200"/>
    </location>
</feature>
<dbReference type="InterPro" id="IPR045943">
    <property type="entry name" value="DUF6363"/>
</dbReference>
<evidence type="ECO:0000256" key="4">
    <source>
        <dbReference type="PROSITE-ProRule" id="PRU01161"/>
    </source>
</evidence>
<dbReference type="InterPro" id="IPR037483">
    <property type="entry name" value="YjjU-like"/>
</dbReference>
<gene>
    <name evidence="6" type="ORF">SIN8267_01035</name>
</gene>
<dbReference type="Gene3D" id="3.40.1090.10">
    <property type="entry name" value="Cytosolic phospholipase A2 catalytic domain"/>
    <property type="match status" value="1"/>
</dbReference>
<feature type="active site" description="Proton acceptor" evidence="4">
    <location>
        <position position="187"/>
    </location>
</feature>
<dbReference type="PROSITE" id="PS51635">
    <property type="entry name" value="PNPLA"/>
    <property type="match status" value="1"/>
</dbReference>
<name>A0ABM9AD54_9GAMM</name>
<dbReference type="Proteomes" id="UP000838100">
    <property type="component" value="Unassembled WGS sequence"/>
</dbReference>
<keyword evidence="2 4" id="KW-0442">Lipid degradation</keyword>
<evidence type="ECO:0000256" key="3">
    <source>
        <dbReference type="ARBA" id="ARBA00023098"/>
    </source>
</evidence>
<evidence type="ECO:0000256" key="1">
    <source>
        <dbReference type="ARBA" id="ARBA00022801"/>
    </source>
</evidence>
<dbReference type="InterPro" id="IPR016035">
    <property type="entry name" value="Acyl_Trfase/lysoPLipase"/>
</dbReference>
<protein>
    <recommendedName>
        <fullName evidence="5">PNPLA domain-containing protein</fullName>
    </recommendedName>
</protein>
<reference evidence="6" key="1">
    <citation type="submission" date="2021-12" db="EMBL/GenBank/DDBJ databases">
        <authorList>
            <person name="Rodrigo-Torres L."/>
            <person name="Arahal R. D."/>
            <person name="Lucena T."/>
        </authorList>
    </citation>
    <scope>NUCLEOTIDE SEQUENCE</scope>
    <source>
        <strain evidence="6">CECT 8267</strain>
    </source>
</reference>
<dbReference type="Pfam" id="PF01734">
    <property type="entry name" value="Patatin"/>
    <property type="match status" value="1"/>
</dbReference>
<proteinExistence type="predicted"/>
<keyword evidence="7" id="KW-1185">Reference proteome</keyword>
<evidence type="ECO:0000313" key="7">
    <source>
        <dbReference type="Proteomes" id="UP000838100"/>
    </source>
</evidence>
<dbReference type="PANTHER" id="PTHR14226">
    <property type="entry name" value="NEUROPATHY TARGET ESTERASE/SWISS CHEESE D.MELANOGASTER"/>
    <property type="match status" value="1"/>
</dbReference>
<comment type="caution">
    <text evidence="6">The sequence shown here is derived from an EMBL/GenBank/DDBJ whole genome shotgun (WGS) entry which is preliminary data.</text>
</comment>
<evidence type="ECO:0000259" key="5">
    <source>
        <dbReference type="PROSITE" id="PS51635"/>
    </source>
</evidence>
<dbReference type="SUPFAM" id="SSF52151">
    <property type="entry name" value="FabD/lysophospholipase-like"/>
    <property type="match status" value="1"/>
</dbReference>
<dbReference type="InterPro" id="IPR002641">
    <property type="entry name" value="PNPLA_dom"/>
</dbReference>
<keyword evidence="1 4" id="KW-0378">Hydrolase</keyword>
<feature type="short sequence motif" description="GXGXXG" evidence="4">
    <location>
        <begin position="33"/>
        <end position="38"/>
    </location>
</feature>
<evidence type="ECO:0000313" key="6">
    <source>
        <dbReference type="EMBL" id="CAH0990934.1"/>
    </source>
</evidence>
<dbReference type="EMBL" id="CAKLPX010000001">
    <property type="protein sequence ID" value="CAH0990934.1"/>
    <property type="molecule type" value="Genomic_DNA"/>
</dbReference>
<dbReference type="RefSeq" id="WP_237443599.1">
    <property type="nucleotide sequence ID" value="NZ_CAKLPX010000001.1"/>
</dbReference>
<sequence>MSTVFHLNNENISVRRPHRQLPKNPHFALVAEGGGQRGIFTAGILDAFLARDFSPFDTLVGTSAGAQNVTSYFLKQAGFARKSIYELSTHKEFFKPRNIFSDDHSMDLDWFFDNAQQESKNSLGLPIKQLNNIRPGQLLIVASDIDNKETLTLCPTERNIFHLLKASSAIPFLYKSGVKYQGRTLVDGGLTAPIPLQQAFDRHANIVVVIRTVPSNKESESLWKQKASDSIKDLLPENLGDSFSNAVSEHLHLLPNIIKEKIDSAKMINPVQAFYDRNPQYKAMYDLMKLHDSRYDETLALINQPPEGKIVIEIAPAEALDSRSLASSTKALEQDYQLGLETGHYFLDNFAHFFR</sequence>
<dbReference type="Pfam" id="PF19890">
    <property type="entry name" value="DUF6363"/>
    <property type="match status" value="1"/>
</dbReference>
<accession>A0ABM9AD54</accession>